<gene>
    <name evidence="6" type="ORF">CTheo_6888</name>
</gene>
<keyword evidence="1 3" id="KW-0853">WD repeat</keyword>
<dbReference type="PROSITE" id="PS50082">
    <property type="entry name" value="WD_REPEATS_2"/>
    <property type="match status" value="13"/>
</dbReference>
<comment type="caution">
    <text evidence="6">The sequence shown here is derived from an EMBL/GenBank/DDBJ whole genome shotgun (WGS) entry which is preliminary data.</text>
</comment>
<dbReference type="PANTHER" id="PTHR19848">
    <property type="entry name" value="WD40 REPEAT PROTEIN"/>
    <property type="match status" value="1"/>
</dbReference>
<sequence length="1490" mass="163002">MSDPKRGFRDSLSRKFDKLLRTPSPAPPRSTLSTNNLTSVQAPSSSSNLLLPPSPGRALPVLATHTPPPAEPSPPTSPARSLDLTSSPAWTRLRTTLRSLHKYTSVFPPLQSAIGSVISGIDVMKLALEHPDDYGDVASRLKLLAEDLIRYFQESKSVQMSEFIERIAMVIEEEAKQINRKQDHETGSDFTGANHDIEELAGRYQRIEGLFRQLQVNATLSWNIAGDQSAHSRLEEMTPSKLASCDSPLSTNTKQQTCTKDTQMAILLELNTWSCDPNAPNIYWMSGMPGTGNLRTSLVRKFCETLKKQKLLGASFFCNRITAKCRDVERIIPTIAYQLAGYSLPFRSVVCRVLGNDPDIGTRKISTQFEHLLRVPILKVKDAVPENLVVVIDALEECSDWNGARSILEMLIQRGTDLPLKFFVTSQPEPGIWQTMQSRSFGIRPVFILHEIERSLVQADIGLYLAEELEFISPSNTQVQKLTELSGSLFIYATTAVRYIRAGGSLSISSGRLSIILEANSDSDKKPGEIDKLYTIILTAALEEGLENEDKDPIRLVLWTALCAREPVSVETLTALGGLSNSSLALAALQPLHPVIYVSENGSIVTTFHPSFPDFMFDQARQSRFSCDRPKHKEFLARRCFELMNEQLRFNICNLESSFVRDKDVKDLDERVKQFISPTLSYACRYWSEHLRQVTVPEELFPYINEFLSERLLFWMEVMNLKGWMKIAIKMLHTANGWLVAFYAPRNLVTYIKDSIKFVARFTANAVSESTPHIYVSLLPFCHQSSSVFKNFWKRTRGLAAARPKIIEQRLAIWNTGQAANSIAFSSDGTRLAFGTDDGTVTVKDVIDGSLVVGPLKGHEQWVLSVAFSPDGKSIASGSGDSTILVWNANNGMRLAGPFRGHTDAVKSVTFSPDSTRIISGSWDHSVRVWGVQGGIPILAPFLGHTKAVNSVAVSPDGTHIISGSDDRTIQIWDADQGTCTISPLIGHSDSVTSVAFSPNGTRIISGSKDCTILIWDALNGAHVSTPLADHSNPVRSVAFSPNGRYIVSSSDDTTVRVWSAVDGTLVSNPLKGHTKRVWSVAFSPDSARIASSGDDCTIYIWNAFANNSSSLQSGHTSDILSVAFSPDGTQIVSGSADRSICTWGANDGSLIAGPMVGHTGIVISVGISPNGTHIASGSSDHTIIIWDALDGSHIAGPLRGHTNYVTSVCFSPDGTRIVSGSWDKTLCVWSTHNYALIDNPFEGHTGGINSVAFSPSGAYIASGSDDNTIIIWDAFKGTLFAGPLKGHTNWVLSVAFSPNGTHIVSGAGDRTIRVWSASNGNHIAGPFNVHTRWIRSVAYSPDGTRIVSGSDDHTVVVCNANNGAIVSGPFQGHTNHVYSVAFSPDGMSVVSGSLDRTIRIWNIHGNMSSPHPTQHDPSSTDKLLPATQITANNDGWVTNPNSDLLVWVPPEVDRYLPPHTTLLIRPQGSTSIDHKERLLGDDWRQCYRS</sequence>
<feature type="repeat" description="WD" evidence="3">
    <location>
        <begin position="985"/>
        <end position="1026"/>
    </location>
</feature>
<dbReference type="InterPro" id="IPR036322">
    <property type="entry name" value="WD40_repeat_dom_sf"/>
</dbReference>
<dbReference type="InterPro" id="IPR001680">
    <property type="entry name" value="WD40_rpt"/>
</dbReference>
<feature type="repeat" description="WD" evidence="3">
    <location>
        <begin position="1285"/>
        <end position="1326"/>
    </location>
</feature>
<feature type="domain" description="Nephrocystin 3-like N-terminal" evidence="5">
    <location>
        <begin position="270"/>
        <end position="426"/>
    </location>
</feature>
<dbReference type="PRINTS" id="PR00320">
    <property type="entry name" value="GPROTEINBRPT"/>
</dbReference>
<evidence type="ECO:0000256" key="2">
    <source>
        <dbReference type="ARBA" id="ARBA00022737"/>
    </source>
</evidence>
<dbReference type="PANTHER" id="PTHR19848:SF8">
    <property type="entry name" value="F-BOX AND WD REPEAT DOMAIN CONTAINING 7"/>
    <property type="match status" value="1"/>
</dbReference>
<protein>
    <submittedName>
        <fullName evidence="6">Vegetative incompatibility protein HET-E-1</fullName>
    </submittedName>
</protein>
<dbReference type="InterPro" id="IPR015943">
    <property type="entry name" value="WD40/YVTN_repeat-like_dom_sf"/>
</dbReference>
<feature type="compositionally biased region" description="Basic and acidic residues" evidence="4">
    <location>
        <begin position="1"/>
        <end position="20"/>
    </location>
</feature>
<feature type="repeat" description="WD" evidence="3">
    <location>
        <begin position="899"/>
        <end position="940"/>
    </location>
</feature>
<accession>A0A5N5QEB9</accession>
<evidence type="ECO:0000259" key="5">
    <source>
        <dbReference type="Pfam" id="PF24883"/>
    </source>
</evidence>
<dbReference type="Gene3D" id="2.130.10.10">
    <property type="entry name" value="YVTN repeat-like/Quinoprotein amine dehydrogenase"/>
    <property type="match status" value="7"/>
</dbReference>
<dbReference type="InterPro" id="IPR020472">
    <property type="entry name" value="WD40_PAC1"/>
</dbReference>
<feature type="compositionally biased region" description="Pro residues" evidence="4">
    <location>
        <begin position="66"/>
        <end position="77"/>
    </location>
</feature>
<dbReference type="PROSITE" id="PS00678">
    <property type="entry name" value="WD_REPEATS_1"/>
    <property type="match status" value="2"/>
</dbReference>
<feature type="repeat" description="WD" evidence="3">
    <location>
        <begin position="1156"/>
        <end position="1197"/>
    </location>
</feature>
<evidence type="ECO:0000256" key="1">
    <source>
        <dbReference type="ARBA" id="ARBA00022574"/>
    </source>
</evidence>
<feature type="repeat" description="WD" evidence="3">
    <location>
        <begin position="1071"/>
        <end position="1103"/>
    </location>
</feature>
<feature type="compositionally biased region" description="Polar residues" evidence="4">
    <location>
        <begin position="30"/>
        <end position="42"/>
    </location>
</feature>
<feature type="repeat" description="WD" evidence="3">
    <location>
        <begin position="1199"/>
        <end position="1240"/>
    </location>
</feature>
<feature type="repeat" description="WD" evidence="3">
    <location>
        <begin position="942"/>
        <end position="983"/>
    </location>
</feature>
<feature type="region of interest" description="Disordered" evidence="4">
    <location>
        <begin position="1"/>
        <end position="85"/>
    </location>
</feature>
<name>A0A5N5QEB9_9AGAM</name>
<dbReference type="PROSITE" id="PS50294">
    <property type="entry name" value="WD_REPEATS_REGION"/>
    <property type="match status" value="13"/>
</dbReference>
<dbReference type="Proteomes" id="UP000383932">
    <property type="component" value="Unassembled WGS sequence"/>
</dbReference>
<evidence type="ECO:0000313" key="6">
    <source>
        <dbReference type="EMBL" id="KAB5589667.1"/>
    </source>
</evidence>
<dbReference type="CDD" id="cd00200">
    <property type="entry name" value="WD40"/>
    <property type="match status" value="2"/>
</dbReference>
<evidence type="ECO:0000256" key="4">
    <source>
        <dbReference type="SAM" id="MobiDB-lite"/>
    </source>
</evidence>
<keyword evidence="2" id="KW-0677">Repeat</keyword>
<feature type="repeat" description="WD" evidence="3">
    <location>
        <begin position="856"/>
        <end position="897"/>
    </location>
</feature>
<dbReference type="SMART" id="SM00320">
    <property type="entry name" value="WD40"/>
    <property type="match status" value="14"/>
</dbReference>
<proteinExistence type="predicted"/>
<dbReference type="SUPFAM" id="SSF50978">
    <property type="entry name" value="WD40 repeat-like"/>
    <property type="match status" value="2"/>
</dbReference>
<evidence type="ECO:0000313" key="7">
    <source>
        <dbReference type="Proteomes" id="UP000383932"/>
    </source>
</evidence>
<feature type="repeat" description="WD" evidence="3">
    <location>
        <begin position="1028"/>
        <end position="1069"/>
    </location>
</feature>
<evidence type="ECO:0000256" key="3">
    <source>
        <dbReference type="PROSITE-ProRule" id="PRU00221"/>
    </source>
</evidence>
<dbReference type="Pfam" id="PF24883">
    <property type="entry name" value="NPHP3_N"/>
    <property type="match status" value="1"/>
</dbReference>
<dbReference type="InterPro" id="IPR019775">
    <property type="entry name" value="WD40_repeat_CS"/>
</dbReference>
<dbReference type="InterPro" id="IPR056884">
    <property type="entry name" value="NPHP3-like_N"/>
</dbReference>
<feature type="repeat" description="WD" evidence="3">
    <location>
        <begin position="1371"/>
        <end position="1404"/>
    </location>
</feature>
<reference evidence="6 7" key="1">
    <citation type="journal article" date="2019" name="Fungal Biol. Biotechnol.">
        <title>Draft genome sequence of fastidious pathogen Ceratobasidium theobromae, which causes vascular-streak dieback in Theobroma cacao.</title>
        <authorList>
            <person name="Ali S.S."/>
            <person name="Asman A."/>
            <person name="Shao J."/>
            <person name="Firmansyah A.P."/>
            <person name="Susilo A.W."/>
            <person name="Rosmana A."/>
            <person name="McMahon P."/>
            <person name="Junaid M."/>
            <person name="Guest D."/>
            <person name="Kheng T.Y."/>
            <person name="Meinhardt L.W."/>
            <person name="Bailey B.A."/>
        </authorList>
    </citation>
    <scope>NUCLEOTIDE SEQUENCE [LARGE SCALE GENOMIC DNA]</scope>
    <source>
        <strain evidence="6 7">CT2</strain>
    </source>
</reference>
<feature type="repeat" description="WD" evidence="3">
    <location>
        <begin position="1328"/>
        <end position="1358"/>
    </location>
</feature>
<dbReference type="Pfam" id="PF00400">
    <property type="entry name" value="WD40"/>
    <property type="match status" value="14"/>
</dbReference>
<organism evidence="6 7">
    <name type="scientific">Ceratobasidium theobromae</name>
    <dbReference type="NCBI Taxonomy" id="1582974"/>
    <lineage>
        <taxon>Eukaryota</taxon>
        <taxon>Fungi</taxon>
        <taxon>Dikarya</taxon>
        <taxon>Basidiomycota</taxon>
        <taxon>Agaricomycotina</taxon>
        <taxon>Agaricomycetes</taxon>
        <taxon>Cantharellales</taxon>
        <taxon>Ceratobasidiaceae</taxon>
        <taxon>Ceratobasidium</taxon>
    </lineage>
</organism>
<dbReference type="OrthoDB" id="538223at2759"/>
<keyword evidence="7" id="KW-1185">Reference proteome</keyword>
<feature type="repeat" description="WD" evidence="3">
    <location>
        <begin position="1242"/>
        <end position="1274"/>
    </location>
</feature>
<feature type="repeat" description="WD" evidence="3">
    <location>
        <begin position="1113"/>
        <end position="1154"/>
    </location>
</feature>
<dbReference type="EMBL" id="SSOP01000242">
    <property type="protein sequence ID" value="KAB5589667.1"/>
    <property type="molecule type" value="Genomic_DNA"/>
</dbReference>